<organism evidence="1">
    <name type="scientific">Parabacteroides merdae</name>
    <dbReference type="NCBI Taxonomy" id="46503"/>
    <lineage>
        <taxon>Bacteria</taxon>
        <taxon>Pseudomonadati</taxon>
        <taxon>Bacteroidota</taxon>
        <taxon>Bacteroidia</taxon>
        <taxon>Bacteroidales</taxon>
        <taxon>Tannerellaceae</taxon>
        <taxon>Parabacteroides</taxon>
    </lineage>
</organism>
<name>A0A6N3CBZ0_9BACT</name>
<protein>
    <submittedName>
        <fullName evidence="1">Uncharacterized protein</fullName>
    </submittedName>
</protein>
<proteinExistence type="predicted"/>
<reference evidence="1" key="1">
    <citation type="submission" date="2019-11" db="EMBL/GenBank/DDBJ databases">
        <authorList>
            <person name="Feng L."/>
        </authorList>
    </citation>
    <scope>NUCLEOTIDE SEQUENCE</scope>
    <source>
        <strain evidence="1">PmerdaeLFYP103</strain>
    </source>
</reference>
<accession>A0A6N3CBZ0</accession>
<gene>
    <name evidence="1" type="ORF">PMLFYP103_01294</name>
</gene>
<sequence>MPAPNVTSVQGANLLKKSGSEAVLNVLKY</sequence>
<dbReference type="EMBL" id="CACRUV010000018">
    <property type="protein sequence ID" value="VYU12874.1"/>
    <property type="molecule type" value="Genomic_DNA"/>
</dbReference>
<dbReference type="AlphaFoldDB" id="A0A6N3CBZ0"/>
<evidence type="ECO:0000313" key="1">
    <source>
        <dbReference type="EMBL" id="VYU12874.1"/>
    </source>
</evidence>